<organism evidence="2 3">
    <name type="scientific">Seminavis robusta</name>
    <dbReference type="NCBI Taxonomy" id="568900"/>
    <lineage>
        <taxon>Eukaryota</taxon>
        <taxon>Sar</taxon>
        <taxon>Stramenopiles</taxon>
        <taxon>Ochrophyta</taxon>
        <taxon>Bacillariophyta</taxon>
        <taxon>Bacillariophyceae</taxon>
        <taxon>Bacillariophycidae</taxon>
        <taxon>Naviculales</taxon>
        <taxon>Naviculaceae</taxon>
        <taxon>Seminavis</taxon>
    </lineage>
</organism>
<dbReference type="AlphaFoldDB" id="A0A9N8H0D3"/>
<dbReference type="Proteomes" id="UP001153069">
    <property type="component" value="Unassembled WGS sequence"/>
</dbReference>
<dbReference type="Gene3D" id="1.10.720.80">
    <property type="match status" value="1"/>
</dbReference>
<proteinExistence type="predicted"/>
<evidence type="ECO:0000313" key="3">
    <source>
        <dbReference type="Proteomes" id="UP001153069"/>
    </source>
</evidence>
<keyword evidence="3" id="KW-1185">Reference proteome</keyword>
<comment type="caution">
    <text evidence="2">The sequence shown here is derived from an EMBL/GenBank/DDBJ whole genome shotgun (WGS) entry which is preliminary data.</text>
</comment>
<evidence type="ECO:0000256" key="1">
    <source>
        <dbReference type="SAM" id="MobiDB-lite"/>
    </source>
</evidence>
<sequence>MSSCCPCHLQVVLFCTGNGADANSYRPRRDESQWWNRRDALVRCVAAFLFGPRNNSNEDSRELILFYDGDYCRVHMKLEKELSDNQQEDDDDDAIPTEFTIIALWKQAITRAIQTSHKSGTSKATIEELTVRKGRLCCWAVLSSLSPPSDNNNHKSGGSATRVIQDWSKRQLLECLQKECSMEFLREHKLNSAPNVILRKANRTALAKVYHVWHRQNNATSTKKNPKSTSKDSATEQLQALTTIFQEILLPAGQHQGQLIAATLHESSDCELPCFGDIQHSAQQQQDNNKPLHLCLFLGAVRDMIPIEYQALEKACSTSSTAIPLVKVRLGSVPEFTSKILALVAFHHAQQRLGPAMQRLVQQATGKRKREEPISTTTRSNHRPAQLHIICLLPLQPRQIVTDLEQRDRTLWCLVRVLVCSLWRSRLAGAGHSSPLENTVTLILLNGTVVTLHQKEWVLSLAEQHQAAPSEFQVLNALVEKIQQQEQNVETNEPEEAFWNEKRATQTMNALVAASQHQEESSEPSTVISLEPHFSGATDLTRRFYKEAGVEARAGRDLFVLLPIGPRQQTTRGDNRVHSIFFQALNNNPKFQVSRQSIVTPMVTSAGDPKAKADDAKMCTDGEASSVAILQHFLYQDRLFLGGKLSHTANQVKPKDKEDTNAERRKKKRKKEKRSEKS</sequence>
<evidence type="ECO:0000313" key="2">
    <source>
        <dbReference type="EMBL" id="CAB9497378.1"/>
    </source>
</evidence>
<protein>
    <submittedName>
        <fullName evidence="2">Triglyceride lipase activity</fullName>
    </submittedName>
</protein>
<reference evidence="2" key="1">
    <citation type="submission" date="2020-06" db="EMBL/GenBank/DDBJ databases">
        <authorList>
            <consortium name="Plant Systems Biology data submission"/>
        </authorList>
    </citation>
    <scope>NUCLEOTIDE SEQUENCE</scope>
    <source>
        <strain evidence="2">D6</strain>
    </source>
</reference>
<gene>
    <name evidence="2" type="ORF">SEMRO_19_G013290.1</name>
</gene>
<accession>A0A9N8H0D3</accession>
<feature type="compositionally biased region" description="Basic and acidic residues" evidence="1">
    <location>
        <begin position="653"/>
        <end position="663"/>
    </location>
</feature>
<dbReference type="OrthoDB" id="48247at2759"/>
<name>A0A9N8H0D3_9STRA</name>
<dbReference type="EMBL" id="CAICTM010000019">
    <property type="protein sequence ID" value="CAB9497378.1"/>
    <property type="molecule type" value="Genomic_DNA"/>
</dbReference>
<feature type="region of interest" description="Disordered" evidence="1">
    <location>
        <begin position="646"/>
        <end position="678"/>
    </location>
</feature>